<feature type="compositionally biased region" description="Basic and acidic residues" evidence="2">
    <location>
        <begin position="466"/>
        <end position="488"/>
    </location>
</feature>
<keyword evidence="3" id="KW-0472">Membrane</keyword>
<dbReference type="EMBL" id="BJWL01000006">
    <property type="protein sequence ID" value="GFY88558.1"/>
    <property type="molecule type" value="Genomic_DNA"/>
</dbReference>
<dbReference type="GO" id="GO:0047372">
    <property type="term" value="F:monoacylglycerol lipase activity"/>
    <property type="evidence" value="ECO:0007669"/>
    <property type="project" value="TreeGrafter"/>
</dbReference>
<dbReference type="InterPro" id="IPR029058">
    <property type="entry name" value="AB_hydrolase_fold"/>
</dbReference>
<evidence type="ECO:0000313" key="4">
    <source>
        <dbReference type="EMBL" id="GFY88558.1"/>
    </source>
</evidence>
<evidence type="ECO:0000256" key="3">
    <source>
        <dbReference type="SAM" id="Phobius"/>
    </source>
</evidence>
<keyword evidence="4" id="KW-0378">Hydrolase</keyword>
<evidence type="ECO:0000256" key="1">
    <source>
        <dbReference type="ARBA" id="ARBA00010884"/>
    </source>
</evidence>
<keyword evidence="3" id="KW-1133">Transmembrane helix</keyword>
<proteinExistence type="inferred from homology"/>
<dbReference type="AlphaFoldDB" id="A0A7J0EQ06"/>
<evidence type="ECO:0000313" key="5">
    <source>
        <dbReference type="Proteomes" id="UP000585474"/>
    </source>
</evidence>
<dbReference type="Proteomes" id="UP000585474">
    <property type="component" value="Unassembled WGS sequence"/>
</dbReference>
<accession>A0A7J0EQ06</accession>
<dbReference type="SUPFAM" id="SSF53474">
    <property type="entry name" value="alpha/beta-Hydrolases"/>
    <property type="match status" value="1"/>
</dbReference>
<organism evidence="4 5">
    <name type="scientific">Actinidia rufa</name>
    <dbReference type="NCBI Taxonomy" id="165716"/>
    <lineage>
        <taxon>Eukaryota</taxon>
        <taxon>Viridiplantae</taxon>
        <taxon>Streptophyta</taxon>
        <taxon>Embryophyta</taxon>
        <taxon>Tracheophyta</taxon>
        <taxon>Spermatophyta</taxon>
        <taxon>Magnoliopsida</taxon>
        <taxon>eudicotyledons</taxon>
        <taxon>Gunneridae</taxon>
        <taxon>Pentapetalae</taxon>
        <taxon>asterids</taxon>
        <taxon>Ericales</taxon>
        <taxon>Actinidiaceae</taxon>
        <taxon>Actinidia</taxon>
    </lineage>
</organism>
<feature type="region of interest" description="Disordered" evidence="2">
    <location>
        <begin position="456"/>
        <end position="500"/>
    </location>
</feature>
<evidence type="ECO:0000256" key="2">
    <source>
        <dbReference type="SAM" id="MobiDB-lite"/>
    </source>
</evidence>
<sequence length="558" mass="62026">MAGALVPGGKKEGLYYKPAQSNSPNLRSSAAQLVFIALATLLFLLYTSIHFPDPRVYQDVVSKCRILHGRYLATPWLSSPHFQTSFLSFFGRPPAFHYRRQLFHTPDGGTMALDWLVNSDDASFEAKDVITKHDKTPIVIVIPGLTSDSSSAVPRSIASHLWEFRAKKDDCLLGDEDGAQPLYTEGLGHGGQLISDNSEAVEVVKNALGMFFLCRSVGRSADSAMLLETGQVTVLDGELLSRVEERSDLLLKVEWGAGVSDCFYNAGWTEDIRKIIDHLHYQYPEAPLFVVGTSIGANILVKYLGEDGINTPVAGAAAVCSPWDLLSRSVRDFDNYATRVLAKFETVDTFYRRCSSINFIGNVMVPLLCISALDDPVCTREAIPWDECRWVRAVHEFFSVLQTSSLIHRKKEAEIQVPHSISPQESSIDQAPHVNITEDGMVTAMGNEQTNVEDAHDEPINQNEVGVDKISETHRGDQVTGERTHLTDDPPQPQGRDANDINIPVRTYMDRLSRHSRKSIWLLAYIAIITTWPLVGPALSLLFKKRIRNALPAVLKRK</sequence>
<dbReference type="Gene3D" id="3.40.50.1820">
    <property type="entry name" value="alpha/beta hydrolase"/>
    <property type="match status" value="1"/>
</dbReference>
<comment type="caution">
    <text evidence="4">The sequence shown here is derived from an EMBL/GenBank/DDBJ whole genome shotgun (WGS) entry which is preliminary data.</text>
</comment>
<comment type="similarity">
    <text evidence="1">Belongs to the AB hydrolase superfamily. AB hydrolase 4 family.</text>
</comment>
<name>A0A7J0EQ06_9ERIC</name>
<dbReference type="GO" id="GO:0034338">
    <property type="term" value="F:short-chain carboxylesterase activity"/>
    <property type="evidence" value="ECO:0007669"/>
    <property type="project" value="TreeGrafter"/>
</dbReference>
<reference evidence="4 5" key="1">
    <citation type="submission" date="2019-07" db="EMBL/GenBank/DDBJ databases">
        <title>De Novo Assembly of kiwifruit Actinidia rufa.</title>
        <authorList>
            <person name="Sugita-Konishi S."/>
            <person name="Sato K."/>
            <person name="Mori E."/>
            <person name="Abe Y."/>
            <person name="Kisaki G."/>
            <person name="Hamano K."/>
            <person name="Suezawa K."/>
            <person name="Otani M."/>
            <person name="Fukuda T."/>
            <person name="Manabe T."/>
            <person name="Gomi K."/>
            <person name="Tabuchi M."/>
            <person name="Akimitsu K."/>
            <person name="Kataoka I."/>
        </authorList>
    </citation>
    <scope>NUCLEOTIDE SEQUENCE [LARGE SCALE GENOMIC DNA]</scope>
    <source>
        <strain evidence="5">cv. Fuchu</strain>
    </source>
</reference>
<feature type="transmembrane region" description="Helical" evidence="3">
    <location>
        <begin position="520"/>
        <end position="543"/>
    </location>
</feature>
<dbReference type="PANTHER" id="PTHR10794">
    <property type="entry name" value="ABHYDROLASE DOMAIN-CONTAINING PROTEIN"/>
    <property type="match status" value="1"/>
</dbReference>
<gene>
    <name evidence="4" type="ORF">Acr_06g0004980</name>
</gene>
<dbReference type="OrthoDB" id="247542at2759"/>
<dbReference type="InterPro" id="IPR050960">
    <property type="entry name" value="AB_hydrolase_4_sf"/>
</dbReference>
<keyword evidence="5" id="KW-1185">Reference proteome</keyword>
<keyword evidence="3" id="KW-0812">Transmembrane</keyword>
<dbReference type="PANTHER" id="PTHR10794:SF63">
    <property type="entry name" value="ALPHA_BETA HYDROLASE 1, ISOFORM A"/>
    <property type="match status" value="1"/>
</dbReference>
<protein>
    <submittedName>
        <fullName evidence="4">Alpha/beta-Hydrolases superfamily protein</fullName>
    </submittedName>
</protein>